<comment type="caution">
    <text evidence="4">The sequence shown here is derived from an EMBL/GenBank/DDBJ whole genome shotgun (WGS) entry which is preliminary data.</text>
</comment>
<dbReference type="PANTHER" id="PTHR20857">
    <property type="entry name" value="THIAMINE-PHOSPHATE PYROPHOSPHORYLASE"/>
    <property type="match status" value="1"/>
</dbReference>
<name>A1ZKW6_MICM2</name>
<sequence>MNIIVISSPQQELNEASIIGALFEHGLEVFHLRKPTYSIYDTEALIQAIEPKFRDRVVLHHHYALAEKYNLRGIHFTGHYVKSHSDQLTNWYDKAKQQAMTVSGSKHQLKELETLEVPYNYVFLSPVFDSISKAGYKSNFADLKSIEKYKSATQLIALGGISLDKIDQVKRMGFDGAAVLGTVWEKPAQAIAVFMELKAAWEKKDQIF</sequence>
<dbReference type="GO" id="GO:0005737">
    <property type="term" value="C:cytoplasm"/>
    <property type="evidence" value="ECO:0007669"/>
    <property type="project" value="TreeGrafter"/>
</dbReference>
<dbReference type="AlphaFoldDB" id="A1ZKW6"/>
<protein>
    <submittedName>
        <fullName evidence="4">Thiamine phosphate pyrophosphorylase</fullName>
    </submittedName>
</protein>
<dbReference type="InterPro" id="IPR013785">
    <property type="entry name" value="Aldolase_TIM"/>
</dbReference>
<evidence type="ECO:0000256" key="1">
    <source>
        <dbReference type="ARBA" id="ARBA00004948"/>
    </source>
</evidence>
<dbReference type="GO" id="GO:0009228">
    <property type="term" value="P:thiamine biosynthetic process"/>
    <property type="evidence" value="ECO:0007669"/>
    <property type="project" value="UniProtKB-KW"/>
</dbReference>
<dbReference type="InterPro" id="IPR022998">
    <property type="entry name" value="ThiamineP_synth_TenI"/>
</dbReference>
<dbReference type="Gene3D" id="3.20.20.70">
    <property type="entry name" value="Aldolase class I"/>
    <property type="match status" value="1"/>
</dbReference>
<accession>A1ZKW6</accession>
<dbReference type="EMBL" id="AAWS01000013">
    <property type="protein sequence ID" value="EAY28932.1"/>
    <property type="molecule type" value="Genomic_DNA"/>
</dbReference>
<dbReference type="eggNOG" id="COG0352">
    <property type="taxonomic scope" value="Bacteria"/>
</dbReference>
<evidence type="ECO:0000256" key="2">
    <source>
        <dbReference type="ARBA" id="ARBA00022977"/>
    </source>
</evidence>
<dbReference type="Proteomes" id="UP000004095">
    <property type="component" value="Unassembled WGS sequence"/>
</dbReference>
<dbReference type="PANTHER" id="PTHR20857:SF15">
    <property type="entry name" value="THIAMINE-PHOSPHATE SYNTHASE"/>
    <property type="match status" value="1"/>
</dbReference>
<dbReference type="GO" id="GO:0004789">
    <property type="term" value="F:thiamine-phosphate diphosphorylase activity"/>
    <property type="evidence" value="ECO:0007669"/>
    <property type="project" value="TreeGrafter"/>
</dbReference>
<dbReference type="Pfam" id="PF02581">
    <property type="entry name" value="TMP-TENI"/>
    <property type="match status" value="1"/>
</dbReference>
<proteinExistence type="predicted"/>
<evidence type="ECO:0000313" key="4">
    <source>
        <dbReference type="EMBL" id="EAY28932.1"/>
    </source>
</evidence>
<feature type="domain" description="Thiamine phosphate synthase/TenI" evidence="3">
    <location>
        <begin position="6"/>
        <end position="181"/>
    </location>
</feature>
<reference evidence="4 5" key="1">
    <citation type="submission" date="2007-01" db="EMBL/GenBank/DDBJ databases">
        <authorList>
            <person name="Haygood M."/>
            <person name="Podell S."/>
            <person name="Anderson C."/>
            <person name="Hopkinson B."/>
            <person name="Roe K."/>
            <person name="Barbeau K."/>
            <person name="Gaasterland T."/>
            <person name="Ferriera S."/>
            <person name="Johnson J."/>
            <person name="Kravitz S."/>
            <person name="Beeson K."/>
            <person name="Sutton G."/>
            <person name="Rogers Y.-H."/>
            <person name="Friedman R."/>
            <person name="Frazier M."/>
            <person name="Venter J.C."/>
        </authorList>
    </citation>
    <scope>NUCLEOTIDE SEQUENCE [LARGE SCALE GENOMIC DNA]</scope>
    <source>
        <strain evidence="4 5">ATCC 23134</strain>
    </source>
</reference>
<evidence type="ECO:0000259" key="3">
    <source>
        <dbReference type="Pfam" id="PF02581"/>
    </source>
</evidence>
<keyword evidence="2" id="KW-0784">Thiamine biosynthesis</keyword>
<organism evidence="4 5">
    <name type="scientific">Microscilla marina ATCC 23134</name>
    <dbReference type="NCBI Taxonomy" id="313606"/>
    <lineage>
        <taxon>Bacteria</taxon>
        <taxon>Pseudomonadati</taxon>
        <taxon>Bacteroidota</taxon>
        <taxon>Cytophagia</taxon>
        <taxon>Cytophagales</taxon>
        <taxon>Microscillaceae</taxon>
        <taxon>Microscilla</taxon>
    </lineage>
</organism>
<keyword evidence="5" id="KW-1185">Reference proteome</keyword>
<gene>
    <name evidence="4" type="ORF">M23134_00086</name>
</gene>
<dbReference type="CDD" id="cd00564">
    <property type="entry name" value="TMP_TenI"/>
    <property type="match status" value="1"/>
</dbReference>
<comment type="pathway">
    <text evidence="1">Cofactor biosynthesis; thiamine diphosphate biosynthesis.</text>
</comment>
<dbReference type="OrthoDB" id="194683at2"/>
<dbReference type="InterPro" id="IPR036206">
    <property type="entry name" value="ThiamineP_synth_sf"/>
</dbReference>
<dbReference type="SUPFAM" id="SSF51391">
    <property type="entry name" value="Thiamin phosphate synthase"/>
    <property type="match status" value="1"/>
</dbReference>
<evidence type="ECO:0000313" key="5">
    <source>
        <dbReference type="Proteomes" id="UP000004095"/>
    </source>
</evidence>
<dbReference type="RefSeq" id="WP_002697092.1">
    <property type="nucleotide sequence ID" value="NZ_AAWS01000013.1"/>
</dbReference>